<dbReference type="Proteomes" id="UP000220502">
    <property type="component" value="Unassembled WGS sequence"/>
</dbReference>
<dbReference type="Gene3D" id="3.40.640.10">
    <property type="entry name" value="Type I PLP-dependent aspartate aminotransferase-like (Major domain)"/>
    <property type="match status" value="1"/>
</dbReference>
<dbReference type="PANTHER" id="PTHR45677:SF8">
    <property type="entry name" value="CYSTEINE SULFINIC ACID DECARBOXYLASE"/>
    <property type="match status" value="1"/>
</dbReference>
<dbReference type="InterPro" id="IPR015424">
    <property type="entry name" value="PyrdxlP-dep_Trfase"/>
</dbReference>
<dbReference type="Pfam" id="PF00282">
    <property type="entry name" value="Pyridoxal_deC"/>
    <property type="match status" value="1"/>
</dbReference>
<dbReference type="SUPFAM" id="SSF53383">
    <property type="entry name" value="PLP-dependent transferases"/>
    <property type="match status" value="1"/>
</dbReference>
<comment type="cofactor">
    <cofactor evidence="1 6 7">
        <name>pyridoxal 5'-phosphate</name>
        <dbReference type="ChEBI" id="CHEBI:597326"/>
    </cofactor>
</comment>
<evidence type="ECO:0000256" key="6">
    <source>
        <dbReference type="PIRSR" id="PIRSR602129-50"/>
    </source>
</evidence>
<feature type="modified residue" description="N6-(pyridoxal phosphate)lysine" evidence="6">
    <location>
        <position position="335"/>
    </location>
</feature>
<evidence type="ECO:0000256" key="4">
    <source>
        <dbReference type="ARBA" id="ARBA00022898"/>
    </source>
</evidence>
<sequence>MKEILNLFPSADGNEEKQKLFLDSIQKIVESFDRLKDENRAILGSYEEKSDGYYNNLIDQSHIPLSGITISEVIEELKQFMNNHPYQTKYYLTNAIPLASIPSLLGTLTMALLNSNSVWDVYGPGAAKAEVKVVSMLSKLIGYNPHNSGGYTTWGGQGCVFSSLRLAISKQFPLAKEYGAPQNVYCFASENAHYSLLKSAEATGIGSNHLIKVKTDPYSNSMDIDDLEAKMIQVINNGGIPLYILATMGSTDTFTIDDIKKIKESAEAIQKKYKLKPIYIHADSAMGGFYSFFNNYNFEENPLSFEPNLKNALLYVQDKIKYMTLADSVCFDFHKLGQTPYASSILIVKNHTDLQLMDIEQDDTPYLGNRSYGSYHTSYTLECSRSGSAIPMYVTLLAFGIEGYQKLLANYVRVNLLFRDKIRKSLPKVAITNNFTYGPITTLRFYMNGDGQKNWKKERTGLATQKEIEETNRLNINIFNQLGKNRDQMFFGDTTRSCIVNVINSCDRMPIATLKFFSISPYTTVECLDEIVVFLIKHISTATEKIDSYEMV</sequence>
<dbReference type="EMBL" id="NTXF01000037">
    <property type="protein sequence ID" value="PEX45785.1"/>
    <property type="molecule type" value="Genomic_DNA"/>
</dbReference>
<dbReference type="RefSeq" id="WP_097891171.1">
    <property type="nucleotide sequence ID" value="NZ_NTSC01000016.1"/>
</dbReference>
<evidence type="ECO:0000313" key="8">
    <source>
        <dbReference type="EMBL" id="PEX45785.1"/>
    </source>
</evidence>
<evidence type="ECO:0000256" key="5">
    <source>
        <dbReference type="ARBA" id="ARBA00023239"/>
    </source>
</evidence>
<keyword evidence="4 6" id="KW-0663">Pyridoxal phosphate</keyword>
<keyword evidence="5 7" id="KW-0456">Lyase</keyword>
<evidence type="ECO:0000256" key="7">
    <source>
        <dbReference type="RuleBase" id="RU000382"/>
    </source>
</evidence>
<dbReference type="GO" id="GO:0008483">
    <property type="term" value="F:transaminase activity"/>
    <property type="evidence" value="ECO:0007669"/>
    <property type="project" value="UniProtKB-KW"/>
</dbReference>
<comment type="similarity">
    <text evidence="2 7">Belongs to the group II decarboxylase family.</text>
</comment>
<dbReference type="InterPro" id="IPR015421">
    <property type="entry name" value="PyrdxlP-dep_Trfase_major"/>
</dbReference>
<dbReference type="PANTHER" id="PTHR45677">
    <property type="entry name" value="GLUTAMATE DECARBOXYLASE-RELATED"/>
    <property type="match status" value="1"/>
</dbReference>
<comment type="caution">
    <text evidence="8">The sequence shown here is derived from an EMBL/GenBank/DDBJ whole genome shotgun (WGS) entry which is preliminary data.</text>
</comment>
<dbReference type="AlphaFoldDB" id="A0ABD6SG53"/>
<gene>
    <name evidence="8" type="ORF">CN461_23475</name>
</gene>
<evidence type="ECO:0000256" key="3">
    <source>
        <dbReference type="ARBA" id="ARBA00022793"/>
    </source>
</evidence>
<name>A0ABD6SG53_BACTU</name>
<evidence type="ECO:0000256" key="1">
    <source>
        <dbReference type="ARBA" id="ARBA00001933"/>
    </source>
</evidence>
<dbReference type="GO" id="GO:0004058">
    <property type="term" value="F:aromatic-L-amino-acid decarboxylase activity"/>
    <property type="evidence" value="ECO:0007669"/>
    <property type="project" value="UniProtKB-ARBA"/>
</dbReference>
<protein>
    <submittedName>
        <fullName evidence="8">Aspartate aminotransferase family protein</fullName>
    </submittedName>
</protein>
<keyword evidence="8" id="KW-0808">Transferase</keyword>
<evidence type="ECO:0000256" key="2">
    <source>
        <dbReference type="ARBA" id="ARBA00009533"/>
    </source>
</evidence>
<keyword evidence="8" id="KW-0032">Aminotransferase</keyword>
<proteinExistence type="inferred from homology"/>
<dbReference type="InterPro" id="IPR002129">
    <property type="entry name" value="PyrdxlP-dep_de-COase"/>
</dbReference>
<organism evidence="8 9">
    <name type="scientific">Bacillus thuringiensis</name>
    <dbReference type="NCBI Taxonomy" id="1428"/>
    <lineage>
        <taxon>Bacteria</taxon>
        <taxon>Bacillati</taxon>
        <taxon>Bacillota</taxon>
        <taxon>Bacilli</taxon>
        <taxon>Bacillales</taxon>
        <taxon>Bacillaceae</taxon>
        <taxon>Bacillus</taxon>
        <taxon>Bacillus cereus group</taxon>
    </lineage>
</organism>
<evidence type="ECO:0000313" key="9">
    <source>
        <dbReference type="Proteomes" id="UP000220502"/>
    </source>
</evidence>
<reference evidence="8 9" key="1">
    <citation type="submission" date="2017-09" db="EMBL/GenBank/DDBJ databases">
        <title>Large-scale bioinformatics analysis of Bacillus genomes uncovers conserved roles of natural products in bacterial physiology.</title>
        <authorList>
            <consortium name="Agbiome Team Llc"/>
            <person name="Bleich R.M."/>
            <person name="Kirk G.J."/>
            <person name="Santa Maria K.C."/>
            <person name="Allen S.E."/>
            <person name="Farag S."/>
            <person name="Shank E.A."/>
            <person name="Bowers A."/>
        </authorList>
    </citation>
    <scope>NUCLEOTIDE SEQUENCE [LARGE SCALE GENOMIC DNA]</scope>
    <source>
        <strain evidence="8 9">AFS007900</strain>
    </source>
</reference>
<accession>A0ABD6SG53</accession>
<keyword evidence="3" id="KW-0210">Decarboxylase</keyword>